<evidence type="ECO:0008006" key="3">
    <source>
        <dbReference type="Google" id="ProtNLM"/>
    </source>
</evidence>
<evidence type="ECO:0000313" key="2">
    <source>
        <dbReference type="EMBL" id="ADF80958.1"/>
    </source>
</evidence>
<dbReference type="EMBL" id="GU576497">
    <property type="protein sequence ID" value="ADF80958.1"/>
    <property type="molecule type" value="Genomic_DNA"/>
</dbReference>
<keyword evidence="1" id="KW-0472">Membrane</keyword>
<reference evidence="2" key="2">
    <citation type="journal article" date="2011" name="Appl. Environ. Microbiol.">
        <title>Genetic Diversity of O-Antigen Biosynthesis Regions in Vibrio cholerae.</title>
        <authorList>
            <person name="Aydanian A."/>
            <person name="Tang L."/>
            <person name="Morris J.G."/>
            <person name="Johnson J.A."/>
            <person name="Stine O.C."/>
        </authorList>
    </citation>
    <scope>NUCLEOTIDE SEQUENCE</scope>
    <source>
        <strain evidence="2">CO603B</strain>
    </source>
</reference>
<protein>
    <recommendedName>
        <fullName evidence="3">Glycosyltransferase</fullName>
    </recommendedName>
</protein>
<proteinExistence type="predicted"/>
<feature type="transmembrane region" description="Helical" evidence="1">
    <location>
        <begin position="100"/>
        <end position="119"/>
    </location>
</feature>
<name>D6NLX3_VIBCL</name>
<dbReference type="SUPFAM" id="SSF53756">
    <property type="entry name" value="UDP-Glycosyltransferase/glycogen phosphorylase"/>
    <property type="match status" value="1"/>
</dbReference>
<accession>D6NLX3</accession>
<organism evidence="2">
    <name type="scientific">Vibrio cholerae</name>
    <dbReference type="NCBI Taxonomy" id="666"/>
    <lineage>
        <taxon>Bacteria</taxon>
        <taxon>Pseudomonadati</taxon>
        <taxon>Pseudomonadota</taxon>
        <taxon>Gammaproteobacteria</taxon>
        <taxon>Vibrionales</taxon>
        <taxon>Vibrionaceae</taxon>
        <taxon>Vibrio</taxon>
    </lineage>
</organism>
<reference evidence="2" key="1">
    <citation type="submission" date="2010-01" db="EMBL/GenBank/DDBJ databases">
        <authorList>
            <person name="Aydanian A.G."/>
            <person name="Johnson J.A."/>
            <person name="Tang L."/>
            <person name="Morris J.G.Jr."/>
            <person name="Nair G.B."/>
            <person name="Stine O.C."/>
        </authorList>
    </citation>
    <scope>NUCLEOTIDE SEQUENCE</scope>
    <source>
        <strain evidence="2">CO603B</strain>
    </source>
</reference>
<dbReference type="AlphaFoldDB" id="D6NLX3"/>
<feature type="transmembrane region" description="Helical" evidence="1">
    <location>
        <begin position="70"/>
        <end position="94"/>
    </location>
</feature>
<sequence>MSILFVGAFNDINKNMSSSSSCAGSKVQLEIIKALNELCPEVKTLIMPEVQSWPKNKLFFKGSNQDGITFVPLLNFFLFKRFVFALYVFFYLWINNPYRVYFYNTNTSMNLLMYILRFIRRKQRKVLIIQDVHSPIRLRLTDVLKPRIVADYLGYKITRYSFDFFVPITQQVSDYLHLPKAKVYVWHGGITNFSNRVVSCSTCNFAVFAGALTKYNGVDLLLEFWAKRSDSISLHVFGVGELNQLAIEYSKQYENIKYHGFQPPSIVSEYVAKAKINFCFRFSSGISQEFFFPSKLFDILMEKGFVVCNKFKNMPHDLKPYLLLIEDDFSNFTDIIDECFQKEVIYIDERHALLKSDYSWFKPIDYVEHNFI</sequence>
<keyword evidence="1" id="KW-1133">Transmembrane helix</keyword>
<evidence type="ECO:0000256" key="1">
    <source>
        <dbReference type="SAM" id="Phobius"/>
    </source>
</evidence>
<keyword evidence="1" id="KW-0812">Transmembrane</keyword>
<dbReference type="Gene3D" id="3.40.50.2000">
    <property type="entry name" value="Glycogen Phosphorylase B"/>
    <property type="match status" value="1"/>
</dbReference>